<reference evidence="1 2" key="3">
    <citation type="journal article" date="2022" name="Microbiol. Spectr.">
        <title>Folding features and dynamics of 3D genome architecture in plant fungal pathogens.</title>
        <authorList>
            <person name="Xia C."/>
        </authorList>
    </citation>
    <scope>NUCLEOTIDE SEQUENCE [LARGE SCALE GENOMIC DNA]</scope>
    <source>
        <strain evidence="1 2">93-210</strain>
    </source>
</reference>
<sequence length="752" mass="87314">MSISLQHLHVVLLVLCCSQPAQSMHLPPTSHPENPVNSIPDLAVPFPMDDTLSPTHPEISQVKQTAAQSITPIFPGQDSKTSPSCLLLTAFREEEGPRHMEVDAKIHKGQVHNKLDKEIQNHLQGNVPVYIEQNPQHQQEGIRMSHSSLVHSSIVDFQSAHQGRSVPGNSPTYISPEEKRTNIIKDLENLRKMISQLIQAVEVTGHHDQDSQDTYRRLLEACKELEYIYEDLFSKIKTKTKSLLEEQSRVTNPRILVGSKRPFEINTDGPSLEGVLHQDLEGLEFSGNSKDVETTEEKINNSENNTLGDVVHRLNSVLHRIAPCSINEGFNFESGINHTTLLIHSHILQILNSMQKHNLIMPQDLDRFLQVENTMEIIALNLFNDFLSEYKPYTHHTRDYMFDSGTNNPRYKELIADIKPKQKRELNYLFLKTKFMNSHAIVLNLNNITKGASQNDREAKNKNWAIRLLEMNVKNLRNSIFGENQLFKSLEDYLVRKSHDSHQDNTNITIESHESQELRIKLYNMWHISFAILDSSPSEAGKLAAQSSFLMIDFVVETYGKDLIPQVFQRSTPPKNKNQLEAMLQSSKFLKDICKYRIDLQSLFHSRNNPPLEIYERKLIPNEQKKLEILRKLLHGACMNGMYNKHYLNDEYTLNNHHAFQIDINHMIDENWKEVMAEYFRDVFDDQHYRLDQLTMHKLEYIRKTHDYHPHGSCWLEELKLILGDQEFKNKLDNFDKYKNSEDAWFLKEIFF</sequence>
<proteinExistence type="predicted"/>
<keyword evidence="2" id="KW-1185">Reference proteome</keyword>
<accession>A0ACC0ELA0</accession>
<dbReference type="EMBL" id="CM045869">
    <property type="protein sequence ID" value="KAI7955175.1"/>
    <property type="molecule type" value="Genomic_DNA"/>
</dbReference>
<reference evidence="2" key="2">
    <citation type="journal article" date="2018" name="Mol. Plant Microbe Interact.">
        <title>Genome sequence resources for the wheat stripe rust pathogen (Puccinia striiformis f. sp. tritici) and the barley stripe rust pathogen (Puccinia striiformis f. sp. hordei).</title>
        <authorList>
            <person name="Xia C."/>
            <person name="Wang M."/>
            <person name="Yin C."/>
            <person name="Cornejo O.E."/>
            <person name="Hulbert S.H."/>
            <person name="Chen X."/>
        </authorList>
    </citation>
    <scope>NUCLEOTIDE SEQUENCE [LARGE SCALE GENOMIC DNA]</scope>
    <source>
        <strain evidence="2">93-210</strain>
    </source>
</reference>
<dbReference type="Proteomes" id="UP001060170">
    <property type="component" value="Chromosome 5"/>
</dbReference>
<comment type="caution">
    <text evidence="1">The sequence shown here is derived from an EMBL/GenBank/DDBJ whole genome shotgun (WGS) entry which is preliminary data.</text>
</comment>
<protein>
    <submittedName>
        <fullName evidence="1">Uncharacterized protein</fullName>
    </submittedName>
</protein>
<name>A0ACC0ELA0_9BASI</name>
<evidence type="ECO:0000313" key="1">
    <source>
        <dbReference type="EMBL" id="KAI7955175.1"/>
    </source>
</evidence>
<organism evidence="1 2">
    <name type="scientific">Puccinia striiformis f. sp. tritici</name>
    <dbReference type="NCBI Taxonomy" id="168172"/>
    <lineage>
        <taxon>Eukaryota</taxon>
        <taxon>Fungi</taxon>
        <taxon>Dikarya</taxon>
        <taxon>Basidiomycota</taxon>
        <taxon>Pucciniomycotina</taxon>
        <taxon>Pucciniomycetes</taxon>
        <taxon>Pucciniales</taxon>
        <taxon>Pucciniaceae</taxon>
        <taxon>Puccinia</taxon>
    </lineage>
</organism>
<gene>
    <name evidence="1" type="ORF">MJO28_005575</name>
</gene>
<reference evidence="2" key="1">
    <citation type="journal article" date="2018" name="BMC Genomics">
        <title>Genomic insights into host adaptation between the wheat stripe rust pathogen (Puccinia striiformis f. sp. tritici) and the barley stripe rust pathogen (Puccinia striiformis f. sp. hordei).</title>
        <authorList>
            <person name="Xia C."/>
            <person name="Wang M."/>
            <person name="Yin C."/>
            <person name="Cornejo O.E."/>
            <person name="Hulbert S.H."/>
            <person name="Chen X."/>
        </authorList>
    </citation>
    <scope>NUCLEOTIDE SEQUENCE [LARGE SCALE GENOMIC DNA]</scope>
    <source>
        <strain evidence="2">93-210</strain>
    </source>
</reference>
<evidence type="ECO:0000313" key="2">
    <source>
        <dbReference type="Proteomes" id="UP001060170"/>
    </source>
</evidence>